<dbReference type="CDD" id="cd01900">
    <property type="entry name" value="YchF"/>
    <property type="match status" value="1"/>
</dbReference>
<evidence type="ECO:0000259" key="4">
    <source>
        <dbReference type="PROSITE" id="PS51710"/>
    </source>
</evidence>
<dbReference type="NCBIfam" id="TIGR00092">
    <property type="entry name" value="redox-regulated ATPase YchF"/>
    <property type="match status" value="1"/>
</dbReference>
<reference evidence="6 7" key="1">
    <citation type="submission" date="2016-10" db="EMBL/GenBank/DDBJ databases">
        <title>The genome sequence of Colletotrichum fioriniae PJ7.</title>
        <authorList>
            <person name="Baroncelli R."/>
        </authorList>
    </citation>
    <scope>NUCLEOTIDE SEQUENCE [LARGE SCALE GENOMIC DNA]</scope>
    <source>
        <strain evidence="6 7">IMI 384185</strain>
    </source>
</reference>
<dbReference type="InterPro" id="IPR012675">
    <property type="entry name" value="Beta-grasp_dom_sf"/>
</dbReference>
<dbReference type="InterPro" id="IPR023192">
    <property type="entry name" value="TGS-like_dom_sf"/>
</dbReference>
<dbReference type="InterPro" id="IPR004095">
    <property type="entry name" value="TGS"/>
</dbReference>
<dbReference type="PRINTS" id="PR00326">
    <property type="entry name" value="GTP1OBG"/>
</dbReference>
<evidence type="ECO:0000259" key="5">
    <source>
        <dbReference type="PROSITE" id="PS51880"/>
    </source>
</evidence>
<comment type="caution">
    <text evidence="6">The sequence shown here is derived from an EMBL/GenBank/DDBJ whole genome shotgun (WGS) entry which is preliminary data.</text>
</comment>
<keyword evidence="7" id="KW-1185">Reference proteome</keyword>
<dbReference type="SUPFAM" id="SSF81271">
    <property type="entry name" value="TGS-like"/>
    <property type="match status" value="1"/>
</dbReference>
<dbReference type="Proteomes" id="UP001241169">
    <property type="component" value="Unassembled WGS sequence"/>
</dbReference>
<keyword evidence="2" id="KW-0067">ATP-binding</keyword>
<evidence type="ECO:0000256" key="1">
    <source>
        <dbReference type="ARBA" id="ARBA00022741"/>
    </source>
</evidence>
<dbReference type="HAMAP" id="MF_00944">
    <property type="entry name" value="YchF_OLA1_ATPase"/>
    <property type="match status" value="1"/>
</dbReference>
<feature type="domain" description="TGS" evidence="5">
    <location>
        <begin position="362"/>
        <end position="445"/>
    </location>
</feature>
<dbReference type="PANTHER" id="PTHR23305:SF11">
    <property type="entry name" value="OBG-LIKE ATPASE 1"/>
    <property type="match status" value="1"/>
</dbReference>
<feature type="non-terminal residue" evidence="6">
    <location>
        <position position="1"/>
    </location>
</feature>
<dbReference type="PROSITE" id="PS51880">
    <property type="entry name" value="TGS"/>
    <property type="match status" value="1"/>
</dbReference>
<dbReference type="GeneID" id="85373703"/>
<feature type="region of interest" description="Disordered" evidence="3">
    <location>
        <begin position="489"/>
        <end position="544"/>
    </location>
</feature>
<dbReference type="PANTHER" id="PTHR23305">
    <property type="entry name" value="OBG GTPASE FAMILY"/>
    <property type="match status" value="1"/>
</dbReference>
<sequence>PRVAKTTSFILLPSSFTSKSPSLLPRAASSAFRQAQVLHCTLLYTTTRHYAKSRRTMPPKKQVVEEKILLGRPGNNLKSGIVGLANVGKSTLFQAITKCNLGNPANFPYATIDPEEARVIVPDERYDWLCEKYNPKSRVPANLTVYDIAGLTRGASTGAGLGNAFLSHIRAVDAIFQVVRCFDDAEIIHVEGDVNPTRDLDIISDELRLKDIEFTEKALENQKKKTRSGGKGLEHKKAMEEQATIEKILQHLKDGNEVRKGTWGPKEIEVINPLFLLTAKPVVYLVNLSEKDFIRKKNKYLPKVAEWVKEHAQGDPIIPISVSFEERLTRYETEAESKEEQKNVGAESALPKIVLQMRKVLNLGSFFTTGTDEVRQWTLRNGTKAPQAAGVIHTDFEKTFIQVLVYNFTTLKELGTEAEVKAKGKVMTKGKDYVVEDGDILLIKAGAAKDPFNLQYDVSTSNKSWAWTKHISDEAECHRIFTNTFRTAVRPRSSTKGPLDLDDTPLNDPLSPKAAATEDTTQQRPISGQRSPALPHSPAAPPVKTTVTKDFGFLLRPEIYHTIQPVNVPVAFRNSSKQPPADAPLEDLLAKGHFRAAAIAAVQELTATGSPGRPRVAPSDHQRIFSLLYTRLACLTLIDATAVAAQEVRALEDLNAGVYIDETTGEHLVPWELRVLNVRLQALGFSDPRRSVMSYHDLAREAREQISKATARHDNSARELWKARLQDLGVAVAGALVEMDDPAGAAHHLATLKDRGNGKMALSRALLWLHLGDADAARRCVVPGEGSGEDGKHAETVVGALCQMADGEYEAALATWRGLREEVADEMIGVNMAVCLLYTGKLTEARAIFEDMVGSGYSSHTLLFNLSTTYELCTERNRNLKVRLVDKVADLEETPRGWEKNNADFKL</sequence>
<dbReference type="Gene3D" id="3.10.20.30">
    <property type="match status" value="1"/>
</dbReference>
<dbReference type="Gene3D" id="3.40.50.300">
    <property type="entry name" value="P-loop containing nucleotide triphosphate hydrolases"/>
    <property type="match status" value="1"/>
</dbReference>
<dbReference type="Pfam" id="PF01926">
    <property type="entry name" value="MMR_HSR1"/>
    <property type="match status" value="1"/>
</dbReference>
<dbReference type="Pfam" id="PF06071">
    <property type="entry name" value="YchF-GTPase_C"/>
    <property type="match status" value="1"/>
</dbReference>
<dbReference type="EMBL" id="MOPA01000004">
    <property type="protein sequence ID" value="KAK1542139.1"/>
    <property type="molecule type" value="Genomic_DNA"/>
</dbReference>
<evidence type="ECO:0000313" key="7">
    <source>
        <dbReference type="Proteomes" id="UP001241169"/>
    </source>
</evidence>
<dbReference type="RefSeq" id="XP_060351270.1">
    <property type="nucleotide sequence ID" value="XM_060489804.1"/>
</dbReference>
<dbReference type="InterPro" id="IPR041706">
    <property type="entry name" value="YchF_N"/>
</dbReference>
<accession>A0ABQ9SSD7</accession>
<proteinExistence type="inferred from homology"/>
<dbReference type="InterPro" id="IPR012676">
    <property type="entry name" value="TGS-like"/>
</dbReference>
<keyword evidence="1" id="KW-0547">Nucleotide-binding</keyword>
<dbReference type="InterPro" id="IPR027417">
    <property type="entry name" value="P-loop_NTPase"/>
</dbReference>
<name>A0ABQ9SSD7_9PEZI</name>
<organism evidence="6 7">
    <name type="scientific">Colletotrichum paranaense</name>
    <dbReference type="NCBI Taxonomy" id="1914294"/>
    <lineage>
        <taxon>Eukaryota</taxon>
        <taxon>Fungi</taxon>
        <taxon>Dikarya</taxon>
        <taxon>Ascomycota</taxon>
        <taxon>Pezizomycotina</taxon>
        <taxon>Sordariomycetes</taxon>
        <taxon>Hypocreomycetidae</taxon>
        <taxon>Glomerellales</taxon>
        <taxon>Glomerellaceae</taxon>
        <taxon>Colletotrichum</taxon>
        <taxon>Colletotrichum acutatum species complex</taxon>
    </lineage>
</organism>
<feature type="compositionally biased region" description="Polar residues" evidence="3">
    <location>
        <begin position="518"/>
        <end position="530"/>
    </location>
</feature>
<dbReference type="InterPro" id="IPR013029">
    <property type="entry name" value="YchF_C"/>
</dbReference>
<dbReference type="Gene3D" id="1.10.150.300">
    <property type="entry name" value="TGS-like domain"/>
    <property type="match status" value="1"/>
</dbReference>
<dbReference type="SUPFAM" id="SSF52540">
    <property type="entry name" value="P-loop containing nucleoside triphosphate hydrolases"/>
    <property type="match status" value="1"/>
</dbReference>
<dbReference type="InterPro" id="IPR031167">
    <property type="entry name" value="G_OBG"/>
</dbReference>
<dbReference type="CDD" id="cd04867">
    <property type="entry name" value="TGS_YchF_OLA1"/>
    <property type="match status" value="1"/>
</dbReference>
<feature type="domain" description="OBG-type G" evidence="4">
    <location>
        <begin position="77"/>
        <end position="340"/>
    </location>
</feature>
<gene>
    <name evidence="6" type="ORF">CPAR01_05526</name>
</gene>
<evidence type="ECO:0000256" key="2">
    <source>
        <dbReference type="ARBA" id="ARBA00022840"/>
    </source>
</evidence>
<evidence type="ECO:0000256" key="3">
    <source>
        <dbReference type="SAM" id="MobiDB-lite"/>
    </source>
</evidence>
<dbReference type="InterPro" id="IPR004396">
    <property type="entry name" value="ATPase_YchF/OLA1"/>
</dbReference>
<evidence type="ECO:0000313" key="6">
    <source>
        <dbReference type="EMBL" id="KAK1542139.1"/>
    </source>
</evidence>
<protein>
    <recommendedName>
        <fullName evidence="8">Obg-like ATPase 1</fullName>
    </recommendedName>
</protein>
<dbReference type="PROSITE" id="PS51710">
    <property type="entry name" value="G_OBG"/>
    <property type="match status" value="1"/>
</dbReference>
<dbReference type="InterPro" id="IPR006073">
    <property type="entry name" value="GTP-bd"/>
</dbReference>
<evidence type="ECO:0008006" key="8">
    <source>
        <dbReference type="Google" id="ProtNLM"/>
    </source>
</evidence>